<evidence type="ECO:0000313" key="6">
    <source>
        <dbReference type="Proteomes" id="UP000748067"/>
    </source>
</evidence>
<proteinExistence type="predicted"/>
<dbReference type="Pfam" id="PF00534">
    <property type="entry name" value="Glycos_transf_1"/>
    <property type="match status" value="1"/>
</dbReference>
<keyword evidence="4" id="KW-0808">Transferase</keyword>
<feature type="domain" description="Glycosyltransferase subfamily 4-like N-terminal" evidence="2">
    <location>
        <begin position="19"/>
        <end position="201"/>
    </location>
</feature>
<reference evidence="3 6" key="1">
    <citation type="submission" date="2015-01" db="EMBL/GenBank/DDBJ databases">
        <title>Genome Sequence of Pseudomonas antarctica CMS 35.</title>
        <authorList>
            <person name="Voget S."/>
            <person name="Chow J."/>
            <person name="Daniel R."/>
            <person name="Streit W."/>
        </authorList>
    </citation>
    <scope>NUCLEOTIDE SEQUENCE [LARGE SCALE GENOMIC DNA]</scope>
    <source>
        <strain evidence="3 6">CMS 35</strain>
    </source>
</reference>
<name>A0A1H0CRZ1_9PSED</name>
<dbReference type="PANTHER" id="PTHR45947:SF3">
    <property type="entry name" value="SULFOQUINOVOSYL TRANSFERASE SQD2"/>
    <property type="match status" value="1"/>
</dbReference>
<dbReference type="InterPro" id="IPR050194">
    <property type="entry name" value="Glycosyltransferase_grp1"/>
</dbReference>
<feature type="domain" description="Glycosyl transferase family 1" evidence="1">
    <location>
        <begin position="226"/>
        <end position="381"/>
    </location>
</feature>
<dbReference type="EMBL" id="JXDI01000004">
    <property type="protein sequence ID" value="KAF2406134.1"/>
    <property type="molecule type" value="Genomic_DNA"/>
</dbReference>
<evidence type="ECO:0000313" key="3">
    <source>
        <dbReference type="EMBL" id="KAF2406134.1"/>
    </source>
</evidence>
<accession>A0A1H0CRZ1</accession>
<gene>
    <name evidence="3" type="ORF">PSAN_53590</name>
    <name evidence="4" type="ORF">SAMN04490179_5040</name>
</gene>
<dbReference type="CDD" id="cd03794">
    <property type="entry name" value="GT4_WbuB-like"/>
    <property type="match status" value="1"/>
</dbReference>
<reference evidence="4 5" key="2">
    <citation type="submission" date="2016-10" db="EMBL/GenBank/DDBJ databases">
        <authorList>
            <person name="de Groot N.N."/>
        </authorList>
    </citation>
    <scope>NUCLEOTIDE SEQUENCE [LARGE SCALE GENOMIC DNA]</scope>
    <source>
        <strain evidence="4 5">BS2772</strain>
    </source>
</reference>
<dbReference type="Gene3D" id="3.40.50.2000">
    <property type="entry name" value="Glycogen Phosphorylase B"/>
    <property type="match status" value="2"/>
</dbReference>
<dbReference type="Proteomes" id="UP000748067">
    <property type="component" value="Unassembled WGS sequence"/>
</dbReference>
<dbReference type="AlphaFoldDB" id="A0A1H0CRZ1"/>
<keyword evidence="6" id="KW-1185">Reference proteome</keyword>
<dbReference type="EMBL" id="LT629704">
    <property type="protein sequence ID" value="SDN60679.1"/>
    <property type="molecule type" value="Genomic_DNA"/>
</dbReference>
<dbReference type="PANTHER" id="PTHR45947">
    <property type="entry name" value="SULFOQUINOVOSYL TRANSFERASE SQD2"/>
    <property type="match status" value="1"/>
</dbReference>
<dbReference type="InterPro" id="IPR001296">
    <property type="entry name" value="Glyco_trans_1"/>
</dbReference>
<evidence type="ECO:0000259" key="1">
    <source>
        <dbReference type="Pfam" id="PF00534"/>
    </source>
</evidence>
<evidence type="ECO:0000313" key="5">
    <source>
        <dbReference type="Proteomes" id="UP000182470"/>
    </source>
</evidence>
<dbReference type="InterPro" id="IPR028098">
    <property type="entry name" value="Glyco_trans_4-like_N"/>
</dbReference>
<evidence type="ECO:0000313" key="4">
    <source>
        <dbReference type="EMBL" id="SDN60679.1"/>
    </source>
</evidence>
<sequence>MSLNIAIVTQYFYPESFIINDIVEELACLGHTVEVFTGQPNYPDGETYENYDQAACNEQVYKDGVKIHRVPLRPRKSGGARNLLLNYLSFVKNGIRYFPKQSAGKQFDAIIVFAVSPITAAIPAIVLKRSSKAHLMVWVQDLWPETLKATGFITNSLLLKAIGVLVRLIYAKADTVLVQSEAFIASASKYVAKDKIVYYPNSYRAPAAQINPSDRLPVEISRLLQSKFCVVFAGNLGFAQSLETIVDAAKALVHLDCKIVVVGSGSRLDWMHEQKREHGLHNLELVGRLPSSVMPELFSESEALLVTLKREEIFALTIPSKIQAYMAAGKPILAALDGEGARIVALAKAGLCSPAEDAAALARNIEALYEATPEKRAAYGAASFSFFCNNYEMKTQSRRLVQIIKERIGNPQR</sequence>
<dbReference type="Proteomes" id="UP000182470">
    <property type="component" value="Chromosome I"/>
</dbReference>
<organism evidence="4 5">
    <name type="scientific">Pseudomonas antarctica</name>
    <dbReference type="NCBI Taxonomy" id="219572"/>
    <lineage>
        <taxon>Bacteria</taxon>
        <taxon>Pseudomonadati</taxon>
        <taxon>Pseudomonadota</taxon>
        <taxon>Gammaproteobacteria</taxon>
        <taxon>Pseudomonadales</taxon>
        <taxon>Pseudomonadaceae</taxon>
        <taxon>Pseudomonas</taxon>
    </lineage>
</organism>
<protein>
    <submittedName>
        <fullName evidence="3">Glycosyl transferase</fullName>
    </submittedName>
    <submittedName>
        <fullName evidence="4">Glycosyltransferase involved in cell wall bisynthesis</fullName>
    </submittedName>
</protein>
<dbReference type="Pfam" id="PF13579">
    <property type="entry name" value="Glyco_trans_4_4"/>
    <property type="match status" value="1"/>
</dbReference>
<dbReference type="RefSeq" id="WP_173667127.1">
    <property type="nucleotide sequence ID" value="NZ_JBJGXR010000024.1"/>
</dbReference>
<evidence type="ECO:0000259" key="2">
    <source>
        <dbReference type="Pfam" id="PF13579"/>
    </source>
</evidence>
<dbReference type="SUPFAM" id="SSF53756">
    <property type="entry name" value="UDP-Glycosyltransferase/glycogen phosphorylase"/>
    <property type="match status" value="1"/>
</dbReference>
<dbReference type="GO" id="GO:0016758">
    <property type="term" value="F:hexosyltransferase activity"/>
    <property type="evidence" value="ECO:0007669"/>
    <property type="project" value="TreeGrafter"/>
</dbReference>